<dbReference type="Proteomes" id="UP000295334">
    <property type="component" value="Unassembled WGS sequence"/>
</dbReference>
<name>A0A4R1B950_9BACT</name>
<dbReference type="Pfam" id="PF01594">
    <property type="entry name" value="AI-2E_transport"/>
    <property type="match status" value="1"/>
</dbReference>
<sequence>MAAPKLIRTMAILAILVLSVLILVYARPFLVPGAFALLFALLLLPLARWLQRKGAGRGLAALGATLALVLAIGIILFFLFWQFSSLMEDTAKMEQQLTAKFRQVQLAISQKLGVPPEKQKQMLQQDQSTSSSKLSVMLMGLLSGAGGFLTNMVLVLVYVFLMLYLRSRLRQFLLRLIPVVERDTAQVVLHDIQQVSQKYLTGLALMIGSLWVMYSIGFSIVGVKNAIFFAILCGLLEIVPFVGNILGTLITIGMALVQGEAGLVVGIAVTYGTVQFIQTYILEPLVVGSEVNLNPLFTIAGIVAGEQLWGIPGMILAIPLLGMFKIVCDHVGPLKPYGYLVGGEPHGESFIRKKIRSLFGKKQAA</sequence>
<dbReference type="PANTHER" id="PTHR21716">
    <property type="entry name" value="TRANSMEMBRANE PROTEIN"/>
    <property type="match status" value="1"/>
</dbReference>
<feature type="transmembrane region" description="Helical" evidence="8">
    <location>
        <begin position="7"/>
        <end position="24"/>
    </location>
</feature>
<dbReference type="AlphaFoldDB" id="A0A4R1B950"/>
<keyword evidence="4" id="KW-1003">Cell membrane</keyword>
<organism evidence="9 10">
    <name type="scientific">Flaviaesturariibacter flavus</name>
    <dbReference type="NCBI Taxonomy" id="2502780"/>
    <lineage>
        <taxon>Bacteria</taxon>
        <taxon>Pseudomonadati</taxon>
        <taxon>Bacteroidota</taxon>
        <taxon>Chitinophagia</taxon>
        <taxon>Chitinophagales</taxon>
        <taxon>Chitinophagaceae</taxon>
        <taxon>Flaviaestuariibacter</taxon>
    </lineage>
</organism>
<keyword evidence="5 8" id="KW-0812">Transmembrane</keyword>
<dbReference type="OrthoDB" id="9793390at2"/>
<evidence type="ECO:0000256" key="4">
    <source>
        <dbReference type="ARBA" id="ARBA00022475"/>
    </source>
</evidence>
<comment type="similarity">
    <text evidence="2">Belongs to the autoinducer-2 exporter (AI-2E) (TC 2.A.86) family.</text>
</comment>
<evidence type="ECO:0000256" key="3">
    <source>
        <dbReference type="ARBA" id="ARBA00022448"/>
    </source>
</evidence>
<feature type="transmembrane region" description="Helical" evidence="8">
    <location>
        <begin position="227"/>
        <end position="249"/>
    </location>
</feature>
<proteinExistence type="inferred from homology"/>
<feature type="transmembrane region" description="Helical" evidence="8">
    <location>
        <begin position="136"/>
        <end position="165"/>
    </location>
</feature>
<evidence type="ECO:0000256" key="6">
    <source>
        <dbReference type="ARBA" id="ARBA00022989"/>
    </source>
</evidence>
<dbReference type="GO" id="GO:0005886">
    <property type="term" value="C:plasma membrane"/>
    <property type="evidence" value="ECO:0007669"/>
    <property type="project" value="UniProtKB-SubCell"/>
</dbReference>
<evidence type="ECO:0000256" key="8">
    <source>
        <dbReference type="SAM" id="Phobius"/>
    </source>
</evidence>
<evidence type="ECO:0000313" key="10">
    <source>
        <dbReference type="Proteomes" id="UP000295334"/>
    </source>
</evidence>
<keyword evidence="7 8" id="KW-0472">Membrane</keyword>
<feature type="transmembrane region" description="Helical" evidence="8">
    <location>
        <begin position="199"/>
        <end position="221"/>
    </location>
</feature>
<evidence type="ECO:0000256" key="7">
    <source>
        <dbReference type="ARBA" id="ARBA00023136"/>
    </source>
</evidence>
<feature type="transmembrane region" description="Helical" evidence="8">
    <location>
        <begin position="261"/>
        <end position="281"/>
    </location>
</feature>
<evidence type="ECO:0000256" key="1">
    <source>
        <dbReference type="ARBA" id="ARBA00004651"/>
    </source>
</evidence>
<keyword evidence="3" id="KW-0813">Transport</keyword>
<evidence type="ECO:0000256" key="2">
    <source>
        <dbReference type="ARBA" id="ARBA00009773"/>
    </source>
</evidence>
<keyword evidence="10" id="KW-1185">Reference proteome</keyword>
<comment type="caution">
    <text evidence="9">The sequence shown here is derived from an EMBL/GenBank/DDBJ whole genome shotgun (WGS) entry which is preliminary data.</text>
</comment>
<dbReference type="InterPro" id="IPR002549">
    <property type="entry name" value="AI-2E-like"/>
</dbReference>
<accession>A0A4R1B950</accession>
<dbReference type="PANTHER" id="PTHR21716:SF53">
    <property type="entry name" value="PERMEASE PERM-RELATED"/>
    <property type="match status" value="1"/>
</dbReference>
<gene>
    <name evidence="9" type="ORF">EPD60_13940</name>
</gene>
<evidence type="ECO:0000256" key="5">
    <source>
        <dbReference type="ARBA" id="ARBA00022692"/>
    </source>
</evidence>
<keyword evidence="6 8" id="KW-1133">Transmembrane helix</keyword>
<evidence type="ECO:0000313" key="9">
    <source>
        <dbReference type="EMBL" id="TCJ13163.1"/>
    </source>
</evidence>
<comment type="subcellular location">
    <subcellularLocation>
        <location evidence="1">Cell membrane</location>
        <topology evidence="1">Multi-pass membrane protein</topology>
    </subcellularLocation>
</comment>
<feature type="transmembrane region" description="Helical" evidence="8">
    <location>
        <begin position="30"/>
        <end position="47"/>
    </location>
</feature>
<reference evidence="9 10" key="1">
    <citation type="submission" date="2019-03" db="EMBL/GenBank/DDBJ databases">
        <authorList>
            <person name="Kim M.K.M."/>
        </authorList>
    </citation>
    <scope>NUCLEOTIDE SEQUENCE [LARGE SCALE GENOMIC DNA]</scope>
    <source>
        <strain evidence="9 10">17J68-12</strain>
    </source>
</reference>
<dbReference type="EMBL" id="SJZI01000047">
    <property type="protein sequence ID" value="TCJ13163.1"/>
    <property type="molecule type" value="Genomic_DNA"/>
</dbReference>
<feature type="transmembrane region" description="Helical" evidence="8">
    <location>
        <begin position="59"/>
        <end position="83"/>
    </location>
</feature>
<feature type="transmembrane region" description="Helical" evidence="8">
    <location>
        <begin position="296"/>
        <end position="321"/>
    </location>
</feature>
<protein>
    <submittedName>
        <fullName evidence="9">AI-2E family transporter</fullName>
    </submittedName>
</protein>